<evidence type="ECO:0000313" key="1">
    <source>
        <dbReference type="EMBL" id="CAB4290037.1"/>
    </source>
</evidence>
<evidence type="ECO:0000313" key="2">
    <source>
        <dbReference type="Proteomes" id="UP000507222"/>
    </source>
</evidence>
<accession>A0A6J5VQP0</accession>
<protein>
    <submittedName>
        <fullName evidence="1">Uncharacterized protein</fullName>
    </submittedName>
</protein>
<proteinExistence type="predicted"/>
<name>A0A6J5VQP0_PRUAR</name>
<organism evidence="1 2">
    <name type="scientific">Prunus armeniaca</name>
    <name type="common">Apricot</name>
    <name type="synonym">Armeniaca vulgaris</name>
    <dbReference type="NCBI Taxonomy" id="36596"/>
    <lineage>
        <taxon>Eukaryota</taxon>
        <taxon>Viridiplantae</taxon>
        <taxon>Streptophyta</taxon>
        <taxon>Embryophyta</taxon>
        <taxon>Tracheophyta</taxon>
        <taxon>Spermatophyta</taxon>
        <taxon>Magnoliopsida</taxon>
        <taxon>eudicotyledons</taxon>
        <taxon>Gunneridae</taxon>
        <taxon>Pentapetalae</taxon>
        <taxon>rosids</taxon>
        <taxon>fabids</taxon>
        <taxon>Rosales</taxon>
        <taxon>Rosaceae</taxon>
        <taxon>Amygdaloideae</taxon>
        <taxon>Amygdaleae</taxon>
        <taxon>Prunus</taxon>
    </lineage>
</organism>
<sequence>MPIGKGWVSAIGVHNLYIGCRSSSWNSWRKFSGALRSFFTTLAIRQGVGERFVRTTSVVWGSGPSAEIGF</sequence>
<gene>
    <name evidence="1" type="ORF">CURHAP_LOCUS49875</name>
</gene>
<reference evidence="1 2" key="1">
    <citation type="submission" date="2020-05" db="EMBL/GenBank/DDBJ databases">
        <authorList>
            <person name="Campoy J."/>
            <person name="Schneeberger K."/>
            <person name="Spophaly S."/>
        </authorList>
    </citation>
    <scope>NUCLEOTIDE SEQUENCE [LARGE SCALE GENOMIC DNA]</scope>
    <source>
        <strain evidence="1">PruArmRojPasFocal</strain>
    </source>
</reference>
<dbReference type="EMBL" id="CAEKDK010000008">
    <property type="protein sequence ID" value="CAB4290037.1"/>
    <property type="molecule type" value="Genomic_DNA"/>
</dbReference>
<dbReference type="Proteomes" id="UP000507222">
    <property type="component" value="Unassembled WGS sequence"/>
</dbReference>
<dbReference type="AlphaFoldDB" id="A0A6J5VQP0"/>